<dbReference type="Proteomes" id="UP000028492">
    <property type="component" value="Chromosome"/>
</dbReference>
<dbReference type="InterPro" id="IPR000792">
    <property type="entry name" value="Tscrpt_reg_LuxR_C"/>
</dbReference>
<proteinExistence type="predicted"/>
<sequence length="333" mass="36862">MLSDRIEADEFAVEVYERILDGDGPAEMADRLGVPAAEVDRAFGLLRRLRLIRETRNGEVVAVNPDSARTELLLPLERAIHEQRSLLLARRRQLRSFADAFGRAEQANPRHSPIQVSRDPRETELRLVETANGCKSEVLMMQSCVAHEPPEARHLRPLVLDALRRGLRVRVLYPHAARADAATRSFLCNVASLGGRVRTSDEIFDRFAVFDREVAFLRAGLEGDQAVAMVHGPVIAQFLAGTHDRGWESGTDFDPARSGYDGTLDVVKSRVLDLLAAGLKDEVIARRVGLSERTLRRHIAAMMQELAAESRFQAGVAAARAGLVATTTRTHSH</sequence>
<name>A0A075V3H8_9PSEU</name>
<dbReference type="eggNOG" id="COG2197">
    <property type="taxonomic scope" value="Bacteria"/>
</dbReference>
<gene>
    <name evidence="2" type="ORF">AJAP_22725</name>
</gene>
<dbReference type="AlphaFoldDB" id="A0A075V3H8"/>
<dbReference type="STRING" id="208439.AJAP_22725"/>
<feature type="domain" description="HTH luxR-type" evidence="1">
    <location>
        <begin position="261"/>
        <end position="318"/>
    </location>
</feature>
<accession>A0A075V3H8</accession>
<reference evidence="2 3" key="1">
    <citation type="journal article" date="2014" name="J. Biotechnol.">
        <title>Complete genome sequence of the actinobacterium Amycolatopsis japonica MG417-CF17(T) (=DSM 44213T) producing (S,S)-N,N'-ethylenediaminedisuccinic acid.</title>
        <authorList>
            <person name="Stegmann E."/>
            <person name="Albersmeier A."/>
            <person name="Spohn M."/>
            <person name="Gert H."/>
            <person name="Weber T."/>
            <person name="Wohlleben W."/>
            <person name="Kalinowski J."/>
            <person name="Ruckert C."/>
        </authorList>
    </citation>
    <scope>NUCLEOTIDE SEQUENCE [LARGE SCALE GENOMIC DNA]</scope>
    <source>
        <strain evidence="3">MG417-CF17 (DSM 44213)</strain>
    </source>
</reference>
<evidence type="ECO:0000313" key="3">
    <source>
        <dbReference type="Proteomes" id="UP000028492"/>
    </source>
</evidence>
<dbReference type="PANTHER" id="PTHR34293:SF1">
    <property type="entry name" value="HTH-TYPE TRANSCRIPTIONAL REGULATOR TRMBL2"/>
    <property type="match status" value="1"/>
</dbReference>
<evidence type="ECO:0000313" key="2">
    <source>
        <dbReference type="EMBL" id="AIG77400.1"/>
    </source>
</evidence>
<dbReference type="InterPro" id="IPR036388">
    <property type="entry name" value="WH-like_DNA-bd_sf"/>
</dbReference>
<dbReference type="InterPro" id="IPR016032">
    <property type="entry name" value="Sig_transdc_resp-reg_C-effctor"/>
</dbReference>
<dbReference type="EMBL" id="CP008953">
    <property type="protein sequence ID" value="AIG77400.1"/>
    <property type="molecule type" value="Genomic_DNA"/>
</dbReference>
<organism evidence="2 3">
    <name type="scientific">Amycolatopsis japonica</name>
    <dbReference type="NCBI Taxonomy" id="208439"/>
    <lineage>
        <taxon>Bacteria</taxon>
        <taxon>Bacillati</taxon>
        <taxon>Actinomycetota</taxon>
        <taxon>Actinomycetes</taxon>
        <taxon>Pseudonocardiales</taxon>
        <taxon>Pseudonocardiaceae</taxon>
        <taxon>Amycolatopsis</taxon>
        <taxon>Amycolatopsis japonica group</taxon>
    </lineage>
</organism>
<dbReference type="SUPFAM" id="SSF56024">
    <property type="entry name" value="Phospholipase D/nuclease"/>
    <property type="match status" value="1"/>
</dbReference>
<dbReference type="GO" id="GO:0006355">
    <property type="term" value="P:regulation of DNA-templated transcription"/>
    <property type="evidence" value="ECO:0007669"/>
    <property type="project" value="InterPro"/>
</dbReference>
<dbReference type="KEGG" id="aja:AJAP_22725"/>
<dbReference type="SMART" id="SM00421">
    <property type="entry name" value="HTH_LUXR"/>
    <property type="match status" value="1"/>
</dbReference>
<dbReference type="Gene3D" id="1.10.10.10">
    <property type="entry name" value="Winged helix-like DNA-binding domain superfamily/Winged helix DNA-binding domain"/>
    <property type="match status" value="1"/>
</dbReference>
<dbReference type="Pfam" id="PF00196">
    <property type="entry name" value="GerE"/>
    <property type="match status" value="1"/>
</dbReference>
<dbReference type="InterPro" id="IPR051797">
    <property type="entry name" value="TrmB-like"/>
</dbReference>
<dbReference type="HOGENOM" id="CLU_056943_0_1_11"/>
<dbReference type="RefSeq" id="WP_038514988.1">
    <property type="nucleotide sequence ID" value="NZ_CP008953.1"/>
</dbReference>
<dbReference type="SUPFAM" id="SSF46894">
    <property type="entry name" value="C-terminal effector domain of the bipartite response regulators"/>
    <property type="match status" value="1"/>
</dbReference>
<protein>
    <recommendedName>
        <fullName evidence="1">HTH luxR-type domain-containing protein</fullName>
    </recommendedName>
</protein>
<dbReference type="CDD" id="cd06170">
    <property type="entry name" value="LuxR_C_like"/>
    <property type="match status" value="1"/>
</dbReference>
<dbReference type="GO" id="GO:0003677">
    <property type="term" value="F:DNA binding"/>
    <property type="evidence" value="ECO:0007669"/>
    <property type="project" value="InterPro"/>
</dbReference>
<dbReference type="PANTHER" id="PTHR34293">
    <property type="entry name" value="HTH-TYPE TRANSCRIPTIONAL REGULATOR TRMBL2"/>
    <property type="match status" value="1"/>
</dbReference>
<keyword evidence="3" id="KW-1185">Reference proteome</keyword>
<evidence type="ECO:0000259" key="1">
    <source>
        <dbReference type="SMART" id="SM00421"/>
    </source>
</evidence>